<dbReference type="STRING" id="307507.A0A2V0NS14"/>
<dbReference type="PANTHER" id="PTHR44464">
    <property type="entry name" value="WD REPEAT-CONTAINING PROTEIN 17"/>
    <property type="match status" value="1"/>
</dbReference>
<feature type="compositionally biased region" description="Low complexity" evidence="4">
    <location>
        <begin position="1011"/>
        <end position="1036"/>
    </location>
</feature>
<evidence type="ECO:0000256" key="1">
    <source>
        <dbReference type="ARBA" id="ARBA00022574"/>
    </source>
</evidence>
<proteinExistence type="predicted"/>
<dbReference type="InterPro" id="IPR019775">
    <property type="entry name" value="WD40_repeat_CS"/>
</dbReference>
<dbReference type="InParanoid" id="A0A2V0NS14"/>
<feature type="repeat" description="WD" evidence="3">
    <location>
        <begin position="500"/>
        <end position="535"/>
    </location>
</feature>
<evidence type="ECO:0000256" key="2">
    <source>
        <dbReference type="ARBA" id="ARBA00022737"/>
    </source>
</evidence>
<feature type="region of interest" description="Disordered" evidence="4">
    <location>
        <begin position="959"/>
        <end position="1059"/>
    </location>
</feature>
<accession>A0A2V0NS14</accession>
<dbReference type="SUPFAM" id="SSF50998">
    <property type="entry name" value="Quinoprotein alcohol dehydrogenase-like"/>
    <property type="match status" value="1"/>
</dbReference>
<feature type="repeat" description="WD" evidence="3">
    <location>
        <begin position="320"/>
        <end position="362"/>
    </location>
</feature>
<dbReference type="InterPro" id="IPR015943">
    <property type="entry name" value="WD40/YVTN_repeat-like_dom_sf"/>
</dbReference>
<dbReference type="PROSITE" id="PS50294">
    <property type="entry name" value="WD_REPEATS_REGION"/>
    <property type="match status" value="4"/>
</dbReference>
<keyword evidence="2" id="KW-0677">Repeat</keyword>
<dbReference type="PROSITE" id="PS00678">
    <property type="entry name" value="WD_REPEATS_1"/>
    <property type="match status" value="3"/>
</dbReference>
<dbReference type="InterPro" id="IPR036322">
    <property type="entry name" value="WD40_repeat_dom_sf"/>
</dbReference>
<comment type="caution">
    <text evidence="5">The sequence shown here is derived from an EMBL/GenBank/DDBJ whole genome shotgun (WGS) entry which is preliminary data.</text>
</comment>
<evidence type="ECO:0000256" key="4">
    <source>
        <dbReference type="SAM" id="MobiDB-lite"/>
    </source>
</evidence>
<dbReference type="InterPro" id="IPR011047">
    <property type="entry name" value="Quinoprotein_ADH-like_sf"/>
</dbReference>
<evidence type="ECO:0000256" key="3">
    <source>
        <dbReference type="PROSITE-ProRule" id="PRU00221"/>
    </source>
</evidence>
<dbReference type="SUPFAM" id="SSF50978">
    <property type="entry name" value="WD40 repeat-like"/>
    <property type="match status" value="1"/>
</dbReference>
<dbReference type="Gene3D" id="2.130.10.10">
    <property type="entry name" value="YVTN repeat-like/Quinoprotein amine dehydrogenase"/>
    <property type="match status" value="3"/>
</dbReference>
<keyword evidence="6" id="KW-1185">Reference proteome</keyword>
<dbReference type="Pfam" id="PF00400">
    <property type="entry name" value="WD40"/>
    <property type="match status" value="4"/>
</dbReference>
<evidence type="ECO:0000313" key="5">
    <source>
        <dbReference type="EMBL" id="GBF87625.1"/>
    </source>
</evidence>
<reference evidence="5 6" key="1">
    <citation type="journal article" date="2018" name="Sci. Rep.">
        <title>Raphidocelis subcapitata (=Pseudokirchneriella subcapitata) provides an insight into genome evolution and environmental adaptations in the Sphaeropleales.</title>
        <authorList>
            <person name="Suzuki S."/>
            <person name="Yamaguchi H."/>
            <person name="Nakajima N."/>
            <person name="Kawachi M."/>
        </authorList>
    </citation>
    <scope>NUCLEOTIDE SEQUENCE [LARGE SCALE GENOMIC DNA]</scope>
    <source>
        <strain evidence="5 6">NIES-35</strain>
    </source>
</reference>
<evidence type="ECO:0000313" key="6">
    <source>
        <dbReference type="Proteomes" id="UP000247498"/>
    </source>
</evidence>
<dbReference type="OrthoDB" id="7668193at2759"/>
<sequence>MLRQTAVLLSGCQQAARQPLAVSSDGARFACLATLAVYVHAARDSRLASVLARHSHHLRAVFKVYDADTGGVVGSRKLPLQEQDAVAHLAWCVDGDAALLVACGRVLATWDYAAQPGDRGGQQGRWRVLHTFRSALTCAQQSAGQPRLIAVGTADGALHLFDRVDQEVVSSVRVGDGPAGGPAAASSPLCDVQFDPASGTYVLALTRGGGMALFAVKEEEGLALEEAAAMAKQPAADRRAAFVPGGAGSFVVVSSKSSAVQLWSVSQPHPLHTIKLGAQQAPARGVTFVPGGGPRALVALVDGGVVAVDVARREVLWRRPAGHTETVFAAAFAPHDPDILATASFDGTVRLWNVATLECVKVMACGTPAGLYSLSWHAGGEQLAASGSTGEVFIFDVAKGAVAKKWRRHEAASLQVAWSPVPPHLLASSSLAGDIAVLRDAGSGGISQIAWHPQRARLLAAAAESGDVLLWDLLGGGELGLLPVSGSGAQPARAPTCARLKGHAKRVFALAWSPLVPALLLSGGDDATARVWEVDLSGCGGGWARGGSDGGSGASAASLAAGSYDSVGACSGNGGDGGGAGGVCLSILRGDLSEVRGLCWHPELAHVVFTGSWDSSIRCWDWRSGACLCVAGDHHGDVYALTAHPARPFLLASASRDTTVRLWDLSRAGGGAPAAFARGMLMGRLPCGEPPQTGGGVLASLHAAAHDGAAAHNQTAALCGAASKQLAERLAAAAGSGAVPLTGRRAIEAAQALSGALCAPGAADELWRLAAACASALDGGPAAAPLGPAGSAAPQQPGSLQAQALSALSLRPCPPHGVHHWASARAALLCAANSLELVAAARPKGVGAGAAREEALREAAALHLQAGGVERACELLVQLGEWDRALALAPAASLRFWRSLVLRRAQALAAEGASPAGQLLPLMLAGGAVGDIVDRLTGEGQHGVAAAVAAVDATGGYSHLAPPPSGGAGSDQSPPLPAASWPRTPSGSFGGANAGAGAGSGVAGPGLRAEGPGSSSSLPPLRHRSSSLPPIGPASSSGGGGGVQSADERRAAAAETERPPALARVRAVRAAQAAALRRRGEPIAAAACWLSVDDPEGAARALLLGHEPEQALAVSLAFEARVSAATRCRAADAVARRCEAAGDAAAAAAALRLAAAGQRGEDAEAAVQLLAVRLSLGAGCGGGRPGQRAAGSGGEPGAHAAAAAAARLSALLAEVGAAPPPPAAAPPGDAPASARAALLAGDHPAAAARALAGARPLLERRGAAAAGAAELRPWRDVLESLDPAALVAPCWEEVFAVCLFAAGLSAYELGYSQVARYLFAALRAWIAARRVAFPLSAPELLEREEAAASDCAAAALDCVFAAFAGGAEGAAPEENDRAVVASGAALAAAPPGAGGQRSAVSGARLAGAWVGLGPGDADGAASVSEAAMLSHVLRWSPAGSGARFAGP</sequence>
<protein>
    <submittedName>
        <fullName evidence="5">Uncharacterized protein</fullName>
    </submittedName>
</protein>
<dbReference type="PRINTS" id="PR00320">
    <property type="entry name" value="GPROTEINBRPT"/>
</dbReference>
<dbReference type="InterPro" id="IPR001680">
    <property type="entry name" value="WD40_rpt"/>
</dbReference>
<feature type="repeat" description="WD" evidence="3">
    <location>
        <begin position="631"/>
        <end position="666"/>
    </location>
</feature>
<dbReference type="PANTHER" id="PTHR44464:SF1">
    <property type="entry name" value="WD REPEAT-CONTAINING PROTEIN 17"/>
    <property type="match status" value="1"/>
</dbReference>
<name>A0A2V0NS14_9CHLO</name>
<dbReference type="InterPro" id="IPR020472">
    <property type="entry name" value="WD40_PAC1"/>
</dbReference>
<dbReference type="SMART" id="SM00320">
    <property type="entry name" value="WD40"/>
    <property type="match status" value="8"/>
</dbReference>
<dbReference type="EMBL" id="BDRX01000001">
    <property type="protein sequence ID" value="GBF87625.1"/>
    <property type="molecule type" value="Genomic_DNA"/>
</dbReference>
<feature type="compositionally biased region" description="Basic and acidic residues" evidence="4">
    <location>
        <begin position="1046"/>
        <end position="1058"/>
    </location>
</feature>
<gene>
    <name evidence="5" type="ORF">Rsub_00336</name>
</gene>
<dbReference type="PROSITE" id="PS50082">
    <property type="entry name" value="WD_REPEATS_2"/>
    <property type="match status" value="4"/>
</dbReference>
<feature type="repeat" description="WD" evidence="3">
    <location>
        <begin position="588"/>
        <end position="630"/>
    </location>
</feature>
<dbReference type="Proteomes" id="UP000247498">
    <property type="component" value="Unassembled WGS sequence"/>
</dbReference>
<organism evidence="5 6">
    <name type="scientific">Raphidocelis subcapitata</name>
    <dbReference type="NCBI Taxonomy" id="307507"/>
    <lineage>
        <taxon>Eukaryota</taxon>
        <taxon>Viridiplantae</taxon>
        <taxon>Chlorophyta</taxon>
        <taxon>core chlorophytes</taxon>
        <taxon>Chlorophyceae</taxon>
        <taxon>CS clade</taxon>
        <taxon>Sphaeropleales</taxon>
        <taxon>Selenastraceae</taxon>
        <taxon>Raphidocelis</taxon>
    </lineage>
</organism>
<keyword evidence="1 3" id="KW-0853">WD repeat</keyword>
<feature type="compositionally biased region" description="Gly residues" evidence="4">
    <location>
        <begin position="988"/>
        <end position="1004"/>
    </location>
</feature>